<proteinExistence type="predicted"/>
<accession>A0ABS7EZ82</accession>
<reference evidence="1 2" key="1">
    <citation type="submission" date="2021-08" db="EMBL/GenBank/DDBJ databases">
        <title>Muricauda profundi sp. nov., a marine bacterium isolated from deep seawater of the Mariana Trench.</title>
        <authorList>
            <person name="Wei Y."/>
        </authorList>
    </citation>
    <scope>NUCLEOTIDE SEQUENCE [LARGE SCALE GENOMIC DNA]</scope>
    <source>
        <strain evidence="1 2">W52</strain>
    </source>
</reference>
<dbReference type="EMBL" id="JAHZSV010000096">
    <property type="protein sequence ID" value="MBW8202102.1"/>
    <property type="molecule type" value="Genomic_DNA"/>
</dbReference>
<gene>
    <name evidence="1" type="ORF">K1F36_19970</name>
</gene>
<keyword evidence="2" id="KW-1185">Reference proteome</keyword>
<protein>
    <recommendedName>
        <fullName evidence="3">Nucleotidyl transferase AbiEii/AbiGii toxin family protein</fullName>
    </recommendedName>
</protein>
<evidence type="ECO:0000313" key="2">
    <source>
        <dbReference type="Proteomes" id="UP001196136"/>
    </source>
</evidence>
<organism evidence="1 2">
    <name type="scientific">Flagellimonas abyssi</name>
    <dbReference type="NCBI Taxonomy" id="2864871"/>
    <lineage>
        <taxon>Bacteria</taxon>
        <taxon>Pseudomonadati</taxon>
        <taxon>Bacteroidota</taxon>
        <taxon>Flavobacteriia</taxon>
        <taxon>Flavobacteriales</taxon>
        <taxon>Flavobacteriaceae</taxon>
        <taxon>Flagellimonas</taxon>
    </lineage>
</organism>
<evidence type="ECO:0008006" key="3">
    <source>
        <dbReference type="Google" id="ProtNLM"/>
    </source>
</evidence>
<feature type="non-terminal residue" evidence="1">
    <location>
        <position position="71"/>
    </location>
</feature>
<comment type="caution">
    <text evidence="1">The sequence shown here is derived from an EMBL/GenBank/DDBJ whole genome shotgun (WGS) entry which is preliminary data.</text>
</comment>
<name>A0ABS7EZ82_9FLAO</name>
<sequence length="71" mass="8088">MSTYKIKFEQLRQHSEFSEVLSALERGFSEHAVDFFLIGAVAKDLWMTAINGIAPNRITRDIDFAVLVNDN</sequence>
<evidence type="ECO:0000313" key="1">
    <source>
        <dbReference type="EMBL" id="MBW8202102.1"/>
    </source>
</evidence>
<dbReference type="Proteomes" id="UP001196136">
    <property type="component" value="Unassembled WGS sequence"/>
</dbReference>